<name>A0ABQ5SNW8_9CHLO</name>
<protein>
    <submittedName>
        <fullName evidence="2">Uncharacterized protein</fullName>
    </submittedName>
</protein>
<accession>A0ABQ5SNW8</accession>
<proteinExistence type="predicted"/>
<evidence type="ECO:0000313" key="2">
    <source>
        <dbReference type="EMBL" id="GLI71682.1"/>
    </source>
</evidence>
<keyword evidence="3" id="KW-1185">Reference proteome</keyword>
<dbReference type="EMBL" id="BSDZ01000117">
    <property type="protein sequence ID" value="GLI71682.1"/>
    <property type="molecule type" value="Genomic_DNA"/>
</dbReference>
<feature type="region of interest" description="Disordered" evidence="1">
    <location>
        <begin position="73"/>
        <end position="107"/>
    </location>
</feature>
<evidence type="ECO:0000313" key="3">
    <source>
        <dbReference type="Proteomes" id="UP001165090"/>
    </source>
</evidence>
<feature type="compositionally biased region" description="Low complexity" evidence="1">
    <location>
        <begin position="90"/>
        <end position="107"/>
    </location>
</feature>
<comment type="caution">
    <text evidence="2">The sequence shown here is derived from an EMBL/GenBank/DDBJ whole genome shotgun (WGS) entry which is preliminary data.</text>
</comment>
<feature type="compositionally biased region" description="Basic residues" evidence="1">
    <location>
        <begin position="31"/>
        <end position="47"/>
    </location>
</feature>
<feature type="region of interest" description="Disordered" evidence="1">
    <location>
        <begin position="16"/>
        <end position="48"/>
    </location>
</feature>
<evidence type="ECO:0000256" key="1">
    <source>
        <dbReference type="SAM" id="MobiDB-lite"/>
    </source>
</evidence>
<organism evidence="2 3">
    <name type="scientific">Volvox africanus</name>
    <dbReference type="NCBI Taxonomy" id="51714"/>
    <lineage>
        <taxon>Eukaryota</taxon>
        <taxon>Viridiplantae</taxon>
        <taxon>Chlorophyta</taxon>
        <taxon>core chlorophytes</taxon>
        <taxon>Chlorophyceae</taxon>
        <taxon>CS clade</taxon>
        <taxon>Chlamydomonadales</taxon>
        <taxon>Volvocaceae</taxon>
        <taxon>Volvox</taxon>
    </lineage>
</organism>
<dbReference type="Proteomes" id="UP001165090">
    <property type="component" value="Unassembled WGS sequence"/>
</dbReference>
<gene>
    <name evidence="2" type="ORF">VaNZ11_016966</name>
</gene>
<sequence>MAGAYVALACEQQDEFPSRATRSHNSPQRRAPMHTHTHTHMHTHARTHLQTGAASLSPLCVLLFHRQGITIIRRPNGGTPVIPQDPSEPPSAGGRLASSPSSPPASATVILSLCHGAPAHSSSCSF</sequence>
<reference evidence="2 3" key="1">
    <citation type="journal article" date="2023" name="IScience">
        <title>Expanded male sex-determining region conserved during the evolution of homothallism in the green alga Volvox.</title>
        <authorList>
            <person name="Yamamoto K."/>
            <person name="Matsuzaki R."/>
            <person name="Mahakham W."/>
            <person name="Heman W."/>
            <person name="Sekimoto H."/>
            <person name="Kawachi M."/>
            <person name="Minakuchi Y."/>
            <person name="Toyoda A."/>
            <person name="Nozaki H."/>
        </authorList>
    </citation>
    <scope>NUCLEOTIDE SEQUENCE [LARGE SCALE GENOMIC DNA]</scope>
    <source>
        <strain evidence="2 3">NIES-4468</strain>
    </source>
</reference>